<evidence type="ECO:0000259" key="4">
    <source>
        <dbReference type="PROSITE" id="PS50002"/>
    </source>
</evidence>
<evidence type="ECO:0000259" key="6">
    <source>
        <dbReference type="PROSITE" id="PS50010"/>
    </source>
</evidence>
<proteinExistence type="predicted"/>
<dbReference type="Pfam" id="PF07653">
    <property type="entry name" value="SH3_2"/>
    <property type="match status" value="1"/>
</dbReference>
<dbReference type="InterPro" id="IPR001452">
    <property type="entry name" value="SH3_domain"/>
</dbReference>
<dbReference type="InterPro" id="IPR036028">
    <property type="entry name" value="SH3-like_dom_sf"/>
</dbReference>
<dbReference type="Gene3D" id="2.30.30.40">
    <property type="entry name" value="SH3 Domains"/>
    <property type="match status" value="1"/>
</dbReference>
<evidence type="ECO:0000256" key="3">
    <source>
        <dbReference type="PROSITE-ProRule" id="PRU00192"/>
    </source>
</evidence>
<dbReference type="SMART" id="SM00325">
    <property type="entry name" value="RhoGEF"/>
    <property type="match status" value="1"/>
</dbReference>
<keyword evidence="1 3" id="KW-0728">SH3 domain</keyword>
<evidence type="ECO:0000256" key="1">
    <source>
        <dbReference type="ARBA" id="ARBA00022443"/>
    </source>
</evidence>
<dbReference type="SUPFAM" id="SSF48065">
    <property type="entry name" value="DBL homology domain (DH-domain)"/>
    <property type="match status" value="1"/>
</dbReference>
<dbReference type="InterPro" id="IPR001849">
    <property type="entry name" value="PH_domain"/>
</dbReference>
<dbReference type="SUPFAM" id="SSF50729">
    <property type="entry name" value="PH domain-like"/>
    <property type="match status" value="1"/>
</dbReference>
<keyword evidence="7" id="KW-1185">Reference proteome</keyword>
<dbReference type="GO" id="GO:0005085">
    <property type="term" value="F:guanyl-nucleotide exchange factor activity"/>
    <property type="evidence" value="ECO:0007669"/>
    <property type="project" value="UniProtKB-KW"/>
</dbReference>
<dbReference type="OMA" id="SNCCASV"/>
<dbReference type="Gene3D" id="1.20.900.10">
    <property type="entry name" value="Dbl homology (DH) domain"/>
    <property type="match status" value="1"/>
</dbReference>
<evidence type="ECO:0000259" key="5">
    <source>
        <dbReference type="PROSITE" id="PS50003"/>
    </source>
</evidence>
<evidence type="ECO:0000313" key="7">
    <source>
        <dbReference type="Proteomes" id="UP000887565"/>
    </source>
</evidence>
<dbReference type="GO" id="GO:0005737">
    <property type="term" value="C:cytoplasm"/>
    <property type="evidence" value="ECO:0007669"/>
    <property type="project" value="TreeGrafter"/>
</dbReference>
<dbReference type="AlphaFoldDB" id="A0A915IT49"/>
<dbReference type="Proteomes" id="UP000887565">
    <property type="component" value="Unplaced"/>
</dbReference>
<dbReference type="PROSITE" id="PS50010">
    <property type="entry name" value="DH_2"/>
    <property type="match status" value="1"/>
</dbReference>
<dbReference type="GO" id="GO:0019898">
    <property type="term" value="C:extrinsic component of membrane"/>
    <property type="evidence" value="ECO:0007669"/>
    <property type="project" value="TreeGrafter"/>
</dbReference>
<feature type="domain" description="SH3" evidence="4">
    <location>
        <begin position="50"/>
        <end position="114"/>
    </location>
</feature>
<dbReference type="WBParaSite" id="nRc.2.0.1.t16549-RA">
    <property type="protein sequence ID" value="nRc.2.0.1.t16549-RA"/>
    <property type="gene ID" value="nRc.2.0.1.g16549"/>
</dbReference>
<evidence type="ECO:0000313" key="8">
    <source>
        <dbReference type="WBParaSite" id="nRc.2.0.1.t16549-RA"/>
    </source>
</evidence>
<dbReference type="InterPro" id="IPR035899">
    <property type="entry name" value="DBL_dom_sf"/>
</dbReference>
<dbReference type="Pfam" id="PF00621">
    <property type="entry name" value="RhoGEF"/>
    <property type="match status" value="1"/>
</dbReference>
<dbReference type="InterPro" id="IPR000219">
    <property type="entry name" value="DH_dom"/>
</dbReference>
<dbReference type="Pfam" id="PF22697">
    <property type="entry name" value="SOS1_NGEF_PH"/>
    <property type="match status" value="1"/>
</dbReference>
<feature type="domain" description="PH" evidence="5">
    <location>
        <begin position="334"/>
        <end position="448"/>
    </location>
</feature>
<dbReference type="Gene3D" id="2.30.29.30">
    <property type="entry name" value="Pleckstrin-homology domain (PH domain)/Phosphotyrosine-binding domain (PTB)"/>
    <property type="match status" value="1"/>
</dbReference>
<organism evidence="7 8">
    <name type="scientific">Romanomermis culicivorax</name>
    <name type="common">Nematode worm</name>
    <dbReference type="NCBI Taxonomy" id="13658"/>
    <lineage>
        <taxon>Eukaryota</taxon>
        <taxon>Metazoa</taxon>
        <taxon>Ecdysozoa</taxon>
        <taxon>Nematoda</taxon>
        <taxon>Enoplea</taxon>
        <taxon>Dorylaimia</taxon>
        <taxon>Mermithida</taxon>
        <taxon>Mermithoidea</taxon>
        <taxon>Mermithidae</taxon>
        <taxon>Romanomermis</taxon>
    </lineage>
</organism>
<dbReference type="PANTHER" id="PTHR22826:SF106">
    <property type="entry name" value="TRIO, ISOFORM A"/>
    <property type="match status" value="1"/>
</dbReference>
<dbReference type="PROSITE" id="PS50003">
    <property type="entry name" value="PH_DOMAIN"/>
    <property type="match status" value="1"/>
</dbReference>
<evidence type="ECO:0000256" key="2">
    <source>
        <dbReference type="ARBA" id="ARBA00022658"/>
    </source>
</evidence>
<dbReference type="PANTHER" id="PTHR22826">
    <property type="entry name" value="RHO GUANINE EXCHANGE FACTOR-RELATED"/>
    <property type="match status" value="1"/>
</dbReference>
<dbReference type="InterPro" id="IPR011993">
    <property type="entry name" value="PH-like_dom_sf"/>
</dbReference>
<dbReference type="InterPro" id="IPR055251">
    <property type="entry name" value="SOS1_NGEF_PH"/>
</dbReference>
<keyword evidence="2" id="KW-0344">Guanine-nucleotide releasing factor</keyword>
<dbReference type="InterPro" id="IPR051336">
    <property type="entry name" value="RhoGEF_Guanine_NuclExch_SF"/>
</dbReference>
<protein>
    <submittedName>
        <fullName evidence="8">Rho guanine nucleotide exchange factor</fullName>
    </submittedName>
</protein>
<reference evidence="8" key="1">
    <citation type="submission" date="2022-11" db="UniProtKB">
        <authorList>
            <consortium name="WormBaseParasite"/>
        </authorList>
    </citation>
    <scope>IDENTIFICATION</scope>
</reference>
<dbReference type="PROSITE" id="PS50002">
    <property type="entry name" value="SH3"/>
    <property type="match status" value="1"/>
</dbReference>
<accession>A0A915IT49</accession>
<sequence>MRKARENENKEKQYYTGNRRQKRFNDKIILLLTFQSKLHGQERIRATDIRTLPVYIAIREYKPDPKDKDALPLEEGQIVEVLDQKNPSSWLVRTKSRPPQTGWVPGSYFETPAEYYRQKRTTREITGGDLHLSSQEESLAKRDTVFAELLKTEEEFVQDLHHIINSYVKIFDDSSTPIIVRQLREQLTLNLRELYNFHANVLLKGLQYYSDNPGKVGQTFVRLERDFDQHVRYCRDEPDTEKLLEDSRIKEHIQKMIELVEKNAEKDMKFTDYLRLPIKRLQQYQSYIKELIKYTARADLDTESLQKALELVLSIPQRATDLNYIRNIQDFPGDTVKLGRLLRHDQFKVWENEKTGDGESKYVFLFKGRMVFTDKHEPEDLDEFPEFKFKNVIRMDKYDIKEDKSEPDLFVLTPLESGQPKYFLKSMDSINSEFIKQAWIKDVQEVKEGLTMQMNLMSLVQPSLVKQFYRDAASVR</sequence>
<dbReference type="SMART" id="SM00326">
    <property type="entry name" value="SH3"/>
    <property type="match status" value="1"/>
</dbReference>
<name>A0A915IT49_ROMCU</name>
<dbReference type="SUPFAM" id="SSF50044">
    <property type="entry name" value="SH3-domain"/>
    <property type="match status" value="1"/>
</dbReference>
<feature type="domain" description="DH" evidence="6">
    <location>
        <begin position="141"/>
        <end position="322"/>
    </location>
</feature>
<dbReference type="CDD" id="cd00160">
    <property type="entry name" value="RhoGEF"/>
    <property type="match status" value="1"/>
</dbReference>